<evidence type="ECO:0000256" key="1">
    <source>
        <dbReference type="SAM" id="Coils"/>
    </source>
</evidence>
<evidence type="ECO:0000313" key="3">
    <source>
        <dbReference type="EMBL" id="STO23153.1"/>
    </source>
</evidence>
<keyword evidence="2" id="KW-0472">Membrane</keyword>
<evidence type="ECO:0008006" key="5">
    <source>
        <dbReference type="Google" id="ProtNLM"/>
    </source>
</evidence>
<evidence type="ECO:0000256" key="2">
    <source>
        <dbReference type="SAM" id="Phobius"/>
    </source>
</evidence>
<keyword evidence="2" id="KW-1133">Transmembrane helix</keyword>
<gene>
    <name evidence="3" type="ORF">NCTC11370_03259</name>
</gene>
<sequence length="415" mass="46434">MATTAEEVQYLIELDNDRTVQEVSVELPAEEKIKHQLEILKESDQDKLVKITITKEIFQQIRKSLQDTVKSMEKNPSIFSRAADYWGQLPLWQKIIGGAVLTLPTLILGIVAHVGFLLAICGVTAVTYTAGGIILDDHHKCSTSAVESLQKGILGLADLLELTINALDVIREQLAVEIQRFVKENARLTENIEHLSTQIDLIDQQVMATAKLNGMIGETKDGLVAVADVLREGVAEQTDLMKQNQEKLARITETFHSTKNDLEEKVREVTIVKDELGNELQRAKSLIEALHSAISQLAITAIDKEAQRKAFLEKLDIFINDKEASFLLVFDRICEAERKLAVVQKELENSNQRYQELLLIQEKHIDTLKILSTQSSPEQASPIPPVSELLSRKGFYAVKDAPNNSQELQEQALTL</sequence>
<feature type="transmembrane region" description="Helical" evidence="2">
    <location>
        <begin position="95"/>
        <end position="120"/>
    </location>
</feature>
<reference evidence="3 4" key="1">
    <citation type="submission" date="2018-06" db="EMBL/GenBank/DDBJ databases">
        <authorList>
            <consortium name="Pathogen Informatics"/>
            <person name="Doyle S."/>
        </authorList>
    </citation>
    <scope>NUCLEOTIDE SEQUENCE [LARGE SCALE GENOMIC DNA]</scope>
    <source>
        <strain evidence="3 4">NCTC11370</strain>
    </source>
</reference>
<organism evidence="3 4">
    <name type="scientific">Fluoribacter dumoffii</name>
    <dbReference type="NCBI Taxonomy" id="463"/>
    <lineage>
        <taxon>Bacteria</taxon>
        <taxon>Pseudomonadati</taxon>
        <taxon>Pseudomonadota</taxon>
        <taxon>Gammaproteobacteria</taxon>
        <taxon>Legionellales</taxon>
        <taxon>Legionellaceae</taxon>
        <taxon>Fluoribacter</taxon>
    </lineage>
</organism>
<feature type="coiled-coil region" evidence="1">
    <location>
        <begin position="171"/>
        <end position="205"/>
    </location>
</feature>
<dbReference type="OrthoDB" id="5653033at2"/>
<dbReference type="GeneID" id="93294117"/>
<accession>A0A377GEC0</accession>
<dbReference type="EMBL" id="UGGT01000001">
    <property type="protein sequence ID" value="STO23153.1"/>
    <property type="molecule type" value="Genomic_DNA"/>
</dbReference>
<evidence type="ECO:0000313" key="4">
    <source>
        <dbReference type="Proteomes" id="UP000254554"/>
    </source>
</evidence>
<keyword evidence="2" id="KW-0812">Transmembrane</keyword>
<dbReference type="AlphaFoldDB" id="A0A377GEC0"/>
<keyword evidence="4" id="KW-1185">Reference proteome</keyword>
<dbReference type="RefSeq" id="WP_010655267.1">
    <property type="nucleotide sequence ID" value="NZ_JAPHOO010000002.1"/>
</dbReference>
<dbReference type="InterPro" id="IPR049966">
    <property type="entry name" value="T4SS_LegC2C7"/>
</dbReference>
<proteinExistence type="predicted"/>
<feature type="coiled-coil region" evidence="1">
    <location>
        <begin position="259"/>
        <end position="293"/>
    </location>
</feature>
<keyword evidence="1" id="KW-0175">Coiled coil</keyword>
<name>A0A377GEC0_9GAMM</name>
<dbReference type="Proteomes" id="UP000254554">
    <property type="component" value="Unassembled WGS sequence"/>
</dbReference>
<dbReference type="NCBIfam" id="NF043058">
    <property type="entry name" value="T4SS_LegC2C7"/>
    <property type="match status" value="1"/>
</dbReference>
<protein>
    <recommendedName>
        <fullName evidence="5">Inclusion membrane protein A</fullName>
    </recommendedName>
</protein>